<name>A0ABP0EKQ0_9ASCO</name>
<protein>
    <recommendedName>
        <fullName evidence="2">4'-phosphopantetheinyl transferase domain-containing protein</fullName>
    </recommendedName>
</protein>
<evidence type="ECO:0000256" key="1">
    <source>
        <dbReference type="ARBA" id="ARBA00022679"/>
    </source>
</evidence>
<keyword evidence="1" id="KW-0808">Transferase</keyword>
<reference evidence="3 4" key="1">
    <citation type="submission" date="2024-01" db="EMBL/GenBank/DDBJ databases">
        <authorList>
            <consortium name="Genoscope - CEA"/>
            <person name="William W."/>
        </authorList>
    </citation>
    <scope>NUCLEOTIDE SEQUENCE [LARGE SCALE GENOMIC DNA]</scope>
    <source>
        <strain evidence="3 4">29B2s-10</strain>
    </source>
</reference>
<dbReference type="Pfam" id="PF01648">
    <property type="entry name" value="ACPS"/>
    <property type="match status" value="1"/>
</dbReference>
<keyword evidence="4" id="KW-1185">Reference proteome</keyword>
<dbReference type="EMBL" id="OZ004260">
    <property type="protein sequence ID" value="CAK7921181.1"/>
    <property type="molecule type" value="Genomic_DNA"/>
</dbReference>
<dbReference type="Proteomes" id="UP001497600">
    <property type="component" value="Chromosome H"/>
</dbReference>
<evidence type="ECO:0000313" key="3">
    <source>
        <dbReference type="EMBL" id="CAK7921181.1"/>
    </source>
</evidence>
<evidence type="ECO:0000259" key="2">
    <source>
        <dbReference type="Pfam" id="PF01648"/>
    </source>
</evidence>
<evidence type="ECO:0000313" key="4">
    <source>
        <dbReference type="Proteomes" id="UP001497600"/>
    </source>
</evidence>
<feature type="domain" description="4'-phosphopantetheinyl transferase" evidence="2">
    <location>
        <begin position="10"/>
        <end position="134"/>
    </location>
</feature>
<proteinExistence type="predicted"/>
<sequence length="142" mass="16316">MKKGYSTVLGLGIDIVQISRFSSLLSKGDGLQSSYTRRFAQRVLHSKRELPEFEALILKGDIEPCVRYLSGSWAAKEAVFKTLDLEDQKSFQFKDWYRFKQNSKPFIQSDIYSKQKSEEFLHSSSHDGGVLIATVLRQKWST</sequence>
<organism evidence="3 4">
    <name type="scientific">[Candida] anglica</name>
    <dbReference type="NCBI Taxonomy" id="148631"/>
    <lineage>
        <taxon>Eukaryota</taxon>
        <taxon>Fungi</taxon>
        <taxon>Dikarya</taxon>
        <taxon>Ascomycota</taxon>
        <taxon>Saccharomycotina</taxon>
        <taxon>Pichiomycetes</taxon>
        <taxon>Debaryomycetaceae</taxon>
        <taxon>Kurtzmaniella</taxon>
    </lineage>
</organism>
<dbReference type="InterPro" id="IPR008278">
    <property type="entry name" value="4-PPantetheinyl_Trfase_dom"/>
</dbReference>
<dbReference type="InterPro" id="IPR037143">
    <property type="entry name" value="4-PPantetheinyl_Trfase_dom_sf"/>
</dbReference>
<gene>
    <name evidence="3" type="ORF">CAAN4_H11078</name>
</gene>
<dbReference type="SUPFAM" id="SSF56214">
    <property type="entry name" value="4'-phosphopantetheinyl transferase"/>
    <property type="match status" value="1"/>
</dbReference>
<dbReference type="Gene3D" id="3.90.470.20">
    <property type="entry name" value="4'-phosphopantetheinyl transferase domain"/>
    <property type="match status" value="1"/>
</dbReference>
<accession>A0ABP0EKQ0</accession>